<dbReference type="Gene3D" id="3.90.1030.10">
    <property type="entry name" value="Ribosomal protein L17"/>
    <property type="match status" value="1"/>
</dbReference>
<evidence type="ECO:0000256" key="3">
    <source>
        <dbReference type="ARBA" id="ARBA00022980"/>
    </source>
</evidence>
<dbReference type="GO" id="GO:0005762">
    <property type="term" value="C:mitochondrial large ribosomal subunit"/>
    <property type="evidence" value="ECO:0007669"/>
    <property type="project" value="TreeGrafter"/>
</dbReference>
<evidence type="ECO:0000256" key="6">
    <source>
        <dbReference type="ARBA" id="ARBA00035290"/>
    </source>
</evidence>
<protein>
    <recommendedName>
        <fullName evidence="6">Large ribosomal subunit protein bL17m</fullName>
    </recommendedName>
</protein>
<evidence type="ECO:0000256" key="7">
    <source>
        <dbReference type="ARBA" id="ARBA00037226"/>
    </source>
</evidence>
<dbReference type="FunFam" id="3.90.1030.10:FF:000005">
    <property type="entry name" value="Probable 50S ribosomal protein L17"/>
    <property type="match status" value="1"/>
</dbReference>
<evidence type="ECO:0000256" key="2">
    <source>
        <dbReference type="ARBA" id="ARBA00008777"/>
    </source>
</evidence>
<evidence type="ECO:0000313" key="10">
    <source>
        <dbReference type="Proteomes" id="UP001244011"/>
    </source>
</evidence>
<dbReference type="GO" id="GO:0003735">
    <property type="term" value="F:structural constituent of ribosome"/>
    <property type="evidence" value="ECO:0007669"/>
    <property type="project" value="InterPro"/>
</dbReference>
<dbReference type="InterPro" id="IPR047859">
    <property type="entry name" value="Ribosomal_bL17_CS"/>
</dbReference>
<dbReference type="GO" id="GO:0006412">
    <property type="term" value="P:translation"/>
    <property type="evidence" value="ECO:0007669"/>
    <property type="project" value="InterPro"/>
</dbReference>
<comment type="caution">
    <text evidence="9">The sequence shown here is derived from an EMBL/GenBank/DDBJ whole genome shotgun (WGS) entry which is preliminary data.</text>
</comment>
<keyword evidence="5 8" id="KW-0687">Ribonucleoprotein</keyword>
<evidence type="ECO:0000256" key="4">
    <source>
        <dbReference type="ARBA" id="ARBA00023128"/>
    </source>
</evidence>
<evidence type="ECO:0000256" key="8">
    <source>
        <dbReference type="RuleBase" id="RU000660"/>
    </source>
</evidence>
<keyword evidence="3 8" id="KW-0689">Ribosomal protein</keyword>
<dbReference type="Pfam" id="PF01196">
    <property type="entry name" value="Ribosomal_L17"/>
    <property type="match status" value="1"/>
</dbReference>
<dbReference type="GeneID" id="85310137"/>
<comment type="function">
    <text evidence="7">Component of the mitochondrial ribosome (mitoribosome), a dedicated translation machinery responsible for the synthesis of mitochondrial genome-encoded proteins, including at least some of the essential transmembrane subunits of the mitochondrial respiratory chain. The mitoribosomes are attached to the mitochondrial inner membrane and translation products are cotranslationally integrated into the membrane.</text>
</comment>
<dbReference type="SUPFAM" id="SSF64263">
    <property type="entry name" value="Prokaryotic ribosomal protein L17"/>
    <property type="match status" value="1"/>
</dbReference>
<evidence type="ECO:0000256" key="5">
    <source>
        <dbReference type="ARBA" id="ARBA00023274"/>
    </source>
</evidence>
<organism evidence="9 10">
    <name type="scientific">Phialemonium atrogriseum</name>
    <dbReference type="NCBI Taxonomy" id="1093897"/>
    <lineage>
        <taxon>Eukaryota</taxon>
        <taxon>Fungi</taxon>
        <taxon>Dikarya</taxon>
        <taxon>Ascomycota</taxon>
        <taxon>Pezizomycotina</taxon>
        <taxon>Sordariomycetes</taxon>
        <taxon>Sordariomycetidae</taxon>
        <taxon>Cephalothecales</taxon>
        <taxon>Cephalothecaceae</taxon>
        <taxon>Phialemonium</taxon>
    </lineage>
</organism>
<dbReference type="NCBIfam" id="TIGR00059">
    <property type="entry name" value="L17"/>
    <property type="match status" value="1"/>
</dbReference>
<dbReference type="PROSITE" id="PS01167">
    <property type="entry name" value="RIBOSOMAL_L17"/>
    <property type="match status" value="1"/>
</dbReference>
<proteinExistence type="inferred from homology"/>
<comment type="similarity">
    <text evidence="2 8">Belongs to the bacterial ribosomal protein bL17 family.</text>
</comment>
<dbReference type="PANTHER" id="PTHR14413:SF16">
    <property type="entry name" value="LARGE RIBOSOMAL SUBUNIT PROTEIN BL17M"/>
    <property type="match status" value="1"/>
</dbReference>
<dbReference type="HAMAP" id="MF_01368">
    <property type="entry name" value="Ribosomal_bL17"/>
    <property type="match status" value="1"/>
</dbReference>
<dbReference type="RefSeq" id="XP_060287385.1">
    <property type="nucleotide sequence ID" value="XM_060426950.1"/>
</dbReference>
<dbReference type="AlphaFoldDB" id="A0AAJ0C9H3"/>
<dbReference type="EMBL" id="MU838999">
    <property type="protein sequence ID" value="KAK1771172.1"/>
    <property type="molecule type" value="Genomic_DNA"/>
</dbReference>
<evidence type="ECO:0000256" key="1">
    <source>
        <dbReference type="ARBA" id="ARBA00004173"/>
    </source>
</evidence>
<accession>A0AAJ0C9H3</accession>
<dbReference type="Proteomes" id="UP001244011">
    <property type="component" value="Unassembled WGS sequence"/>
</dbReference>
<keyword evidence="4" id="KW-0496">Mitochondrion</keyword>
<name>A0AAJ0C9H3_9PEZI</name>
<comment type="subcellular location">
    <subcellularLocation>
        <location evidence="1">Mitochondrion</location>
    </subcellularLocation>
</comment>
<dbReference type="PANTHER" id="PTHR14413">
    <property type="entry name" value="RIBOSOMAL PROTEIN L17"/>
    <property type="match status" value="1"/>
</dbReference>
<dbReference type="InterPro" id="IPR036373">
    <property type="entry name" value="Ribosomal_bL17_sf"/>
</dbReference>
<evidence type="ECO:0000313" key="9">
    <source>
        <dbReference type="EMBL" id="KAK1771172.1"/>
    </source>
</evidence>
<gene>
    <name evidence="9" type="ORF">QBC33DRAFT_527090</name>
</gene>
<keyword evidence="10" id="KW-1185">Reference proteome</keyword>
<sequence length="190" mass="21631">MAGGLTRHRHLGRKSSHRQALLRNLVTSLVKDEAIHTTWPKAKEAQRVAEKLITLAKRDNESSRRRAMGILYTPHDLMPKLFGELRERYAERPGGYTRVLRTQPKDTYSQAPSAILELVDGPKDIRFKMTAAAVARDRKLGKGSTEMTERNMEKVTRFRKDGKDDFETMVQRISKLNLVRSTEKGPSTTA</sequence>
<reference evidence="9" key="1">
    <citation type="submission" date="2023-06" db="EMBL/GenBank/DDBJ databases">
        <title>Genome-scale phylogeny and comparative genomics of the fungal order Sordariales.</title>
        <authorList>
            <consortium name="Lawrence Berkeley National Laboratory"/>
            <person name="Hensen N."/>
            <person name="Bonometti L."/>
            <person name="Westerberg I."/>
            <person name="Brannstrom I.O."/>
            <person name="Guillou S."/>
            <person name="Cros-Aarteil S."/>
            <person name="Calhoun S."/>
            <person name="Haridas S."/>
            <person name="Kuo A."/>
            <person name="Mondo S."/>
            <person name="Pangilinan J."/>
            <person name="Riley R."/>
            <person name="Labutti K."/>
            <person name="Andreopoulos B."/>
            <person name="Lipzen A."/>
            <person name="Chen C."/>
            <person name="Yanf M."/>
            <person name="Daum C."/>
            <person name="Ng V."/>
            <person name="Clum A."/>
            <person name="Steindorff A."/>
            <person name="Ohm R."/>
            <person name="Martin F."/>
            <person name="Silar P."/>
            <person name="Natvig D."/>
            <person name="Lalanne C."/>
            <person name="Gautier V."/>
            <person name="Ament-Velasquez S.L."/>
            <person name="Kruys A."/>
            <person name="Hutchinson M.I."/>
            <person name="Powell A.J."/>
            <person name="Barry K."/>
            <person name="Miller A.N."/>
            <person name="Grigoriev I.V."/>
            <person name="Debuchy R."/>
            <person name="Gladieux P."/>
            <person name="Thoren M.H."/>
            <person name="Johannesson H."/>
        </authorList>
    </citation>
    <scope>NUCLEOTIDE SEQUENCE</scope>
    <source>
        <strain evidence="9">8032-3</strain>
    </source>
</reference>
<dbReference type="InterPro" id="IPR000456">
    <property type="entry name" value="Ribosomal_bL17"/>
</dbReference>